<dbReference type="Gene3D" id="3.40.50.11820">
    <property type="match status" value="1"/>
</dbReference>
<feature type="transmembrane region" description="Helical" evidence="7">
    <location>
        <begin position="149"/>
        <end position="174"/>
    </location>
</feature>
<dbReference type="InterPro" id="IPR043149">
    <property type="entry name" value="TagF_N"/>
</dbReference>
<comment type="caution">
    <text evidence="8">The sequence shown here is derived from an EMBL/GenBank/DDBJ whole genome shotgun (WGS) entry which is preliminary data.</text>
</comment>
<evidence type="ECO:0000256" key="1">
    <source>
        <dbReference type="ARBA" id="ARBA00004202"/>
    </source>
</evidence>
<evidence type="ECO:0000256" key="6">
    <source>
        <dbReference type="ARBA" id="ARBA00023136"/>
    </source>
</evidence>
<dbReference type="SUPFAM" id="SSF53756">
    <property type="entry name" value="UDP-Glycosyltransferase/glycogen phosphorylase"/>
    <property type="match status" value="1"/>
</dbReference>
<protein>
    <submittedName>
        <fullName evidence="8">CDP-glycerol glycerophosphotransferase family protein</fullName>
    </submittedName>
</protein>
<dbReference type="Gene3D" id="3.40.50.12580">
    <property type="match status" value="1"/>
</dbReference>
<reference evidence="8 9" key="1">
    <citation type="submission" date="2021-01" db="EMBL/GenBank/DDBJ databases">
        <title>Isolation and description of Catonella massiliensis sp. nov., a novel Catonella species, isolated from a stable periodontitis subject.</title>
        <authorList>
            <person name="Antezack A."/>
            <person name="Boxberger M."/>
            <person name="La Scola B."/>
            <person name="Monnet-Corti V."/>
        </authorList>
    </citation>
    <scope>NUCLEOTIDE SEQUENCE [LARGE SCALE GENOMIC DNA]</scope>
    <source>
        <strain evidence="8 9">Marseille-Q4567</strain>
    </source>
</reference>
<dbReference type="PANTHER" id="PTHR37316:SF2">
    <property type="entry name" value="TEICHOIC ACID RIBITOL-PHOSPHATE POLYMERASE TARK"/>
    <property type="match status" value="1"/>
</dbReference>
<keyword evidence="3" id="KW-1003">Cell membrane</keyword>
<keyword evidence="6 7" id="KW-0472">Membrane</keyword>
<comment type="subcellular location">
    <subcellularLocation>
        <location evidence="1">Cell membrane</location>
        <topology evidence="1">Peripheral membrane protein</topology>
    </subcellularLocation>
</comment>
<dbReference type="Pfam" id="PF04464">
    <property type="entry name" value="Glyphos_transf"/>
    <property type="match status" value="1"/>
</dbReference>
<keyword evidence="9" id="KW-1185">Reference proteome</keyword>
<dbReference type="InterPro" id="IPR051612">
    <property type="entry name" value="Teichoic_Acid_Biosynth"/>
</dbReference>
<comment type="similarity">
    <text evidence="2">Belongs to the CDP-glycerol glycerophosphotransferase family.</text>
</comment>
<evidence type="ECO:0000256" key="5">
    <source>
        <dbReference type="ARBA" id="ARBA00022944"/>
    </source>
</evidence>
<evidence type="ECO:0000313" key="8">
    <source>
        <dbReference type="EMBL" id="MBK5897116.1"/>
    </source>
</evidence>
<name>A0ABS1IYZ9_9FIRM</name>
<evidence type="ECO:0000256" key="4">
    <source>
        <dbReference type="ARBA" id="ARBA00022679"/>
    </source>
</evidence>
<evidence type="ECO:0000256" key="7">
    <source>
        <dbReference type="SAM" id="Phobius"/>
    </source>
</evidence>
<evidence type="ECO:0000256" key="3">
    <source>
        <dbReference type="ARBA" id="ARBA00022475"/>
    </source>
</evidence>
<dbReference type="InterPro" id="IPR007554">
    <property type="entry name" value="Glycerophosphate_synth"/>
</dbReference>
<accession>A0ABS1IYZ9</accession>
<dbReference type="PANTHER" id="PTHR37316">
    <property type="entry name" value="TEICHOIC ACID GLYCEROL-PHOSPHATE PRIMASE"/>
    <property type="match status" value="1"/>
</dbReference>
<organism evidence="8 9">
    <name type="scientific">Catonella massiliensis</name>
    <dbReference type="NCBI Taxonomy" id="2799636"/>
    <lineage>
        <taxon>Bacteria</taxon>
        <taxon>Bacillati</taxon>
        <taxon>Bacillota</taxon>
        <taxon>Clostridia</taxon>
        <taxon>Lachnospirales</taxon>
        <taxon>Lachnospiraceae</taxon>
        <taxon>Catonella</taxon>
    </lineage>
</organism>
<keyword evidence="7" id="KW-1133">Transmembrane helix</keyword>
<proteinExistence type="inferred from homology"/>
<sequence>MERFEINILKLNVTETTLNIDVKVRGKYNPEVRNPIVTIIFTSGSKYRRLPVPIKTYLPETDLKSFFILAGYSYSIKDLYIDYDKPENIEVKLELTYGGDTYTDIILDKPDELKIISSRQYLVSLANDGLSIKLIRTAGDKGSANVIPVLLNGLISFAWSFILFILAVIFMPIFTIEAILEAIGLTTTASPKKYKKIMGVIEHVRWRTELIMDRTIGLSTFKNLMTKLGFYLFKPFRLKENRITLISNRRNSISGNYESIYAELIKDKNIDIKTVLDTKESFISCFKYGYYLASSKVILIDDYIRSVYEIKKRKDNYLIQVWHACGAFKAFGFSRLSREGCWPQDSRSHRTYDYCLVSSRKVAKHYAEAFGMNVDRVIATGVPRTDIFFDEAYKREIRAKIFSAYPMLKDKKVILFAPTFRGSSKKEGHYPHYRFDYKKIFERFGDEYRIIIKHHPHVNNKLVIEDEYKDRVIDLSKNEELNELLFVTDILITDYSSVIFEAALLDIPMLFYAFDLDEYISRRGFYCEYISFIPGKLVENMDEIIDALMVGDFEADKIKEFKQDFFDDLDGKSGKRASEFIKRLMKN</sequence>
<dbReference type="InterPro" id="IPR043148">
    <property type="entry name" value="TagF_C"/>
</dbReference>
<evidence type="ECO:0000256" key="2">
    <source>
        <dbReference type="ARBA" id="ARBA00010488"/>
    </source>
</evidence>
<dbReference type="Proteomes" id="UP000604730">
    <property type="component" value="Unassembled WGS sequence"/>
</dbReference>
<keyword evidence="5" id="KW-0777">Teichoic acid biosynthesis</keyword>
<evidence type="ECO:0000313" key="9">
    <source>
        <dbReference type="Proteomes" id="UP000604730"/>
    </source>
</evidence>
<gene>
    <name evidence="8" type="ORF">JJN12_04855</name>
</gene>
<keyword evidence="7" id="KW-0812">Transmembrane</keyword>
<dbReference type="EMBL" id="JAEPRJ010000001">
    <property type="protein sequence ID" value="MBK5897116.1"/>
    <property type="molecule type" value="Genomic_DNA"/>
</dbReference>
<dbReference type="RefSeq" id="WP_208428623.1">
    <property type="nucleotide sequence ID" value="NZ_JAEPRJ010000001.1"/>
</dbReference>
<keyword evidence="4" id="KW-0808">Transferase</keyword>